<evidence type="ECO:0000256" key="1">
    <source>
        <dbReference type="SAM" id="Phobius"/>
    </source>
</evidence>
<keyword evidence="1" id="KW-0472">Membrane</keyword>
<organism evidence="2 3">
    <name type="scientific">Shewanella cyperi</name>
    <dbReference type="NCBI Taxonomy" id="2814292"/>
    <lineage>
        <taxon>Bacteria</taxon>
        <taxon>Pseudomonadati</taxon>
        <taxon>Pseudomonadota</taxon>
        <taxon>Gammaproteobacteria</taxon>
        <taxon>Alteromonadales</taxon>
        <taxon>Shewanellaceae</taxon>
        <taxon>Shewanella</taxon>
    </lineage>
</organism>
<keyword evidence="1" id="KW-1133">Transmembrane helix</keyword>
<dbReference type="Proteomes" id="UP000663281">
    <property type="component" value="Chromosome"/>
</dbReference>
<dbReference type="RefSeq" id="WP_207324133.1">
    <property type="nucleotide sequence ID" value="NZ_CP071504.1"/>
</dbReference>
<sequence length="83" mass="9757">MSKVKWKVNNKLILILRCLAFLILAYSCFDVYQDFVRGYIERRGYIYTLQESPLAFYSNVLKRLVIPLMALIGSIFSIEKKDD</sequence>
<proteinExistence type="predicted"/>
<gene>
    <name evidence="2" type="ORF">JYB88_10860</name>
</gene>
<evidence type="ECO:0000313" key="2">
    <source>
        <dbReference type="EMBL" id="QSX28775.1"/>
    </source>
</evidence>
<dbReference type="KEGG" id="scyp:JYB88_10860"/>
<protein>
    <submittedName>
        <fullName evidence="2">Uncharacterized protein</fullName>
    </submittedName>
</protein>
<keyword evidence="1" id="KW-0812">Transmembrane</keyword>
<name>A0A974XI08_9GAMM</name>
<accession>A0A974XI08</accession>
<dbReference type="PROSITE" id="PS51257">
    <property type="entry name" value="PROKAR_LIPOPROTEIN"/>
    <property type="match status" value="1"/>
</dbReference>
<keyword evidence="3" id="KW-1185">Reference proteome</keyword>
<feature type="transmembrane region" description="Helical" evidence="1">
    <location>
        <begin position="60"/>
        <end position="78"/>
    </location>
</feature>
<evidence type="ECO:0000313" key="3">
    <source>
        <dbReference type="Proteomes" id="UP000663281"/>
    </source>
</evidence>
<dbReference type="AlphaFoldDB" id="A0A974XI08"/>
<dbReference type="EMBL" id="CP071504">
    <property type="protein sequence ID" value="QSX28775.1"/>
    <property type="molecule type" value="Genomic_DNA"/>
</dbReference>
<reference evidence="2 3" key="1">
    <citation type="submission" date="2021-03" db="EMBL/GenBank/DDBJ databases">
        <title>Novel species identification of genus Shewanella.</title>
        <authorList>
            <person name="Liu G."/>
            <person name="Zhang Q."/>
        </authorList>
    </citation>
    <scope>NUCLEOTIDE SEQUENCE [LARGE SCALE GENOMIC DNA]</scope>
    <source>
        <strain evidence="2 3">FJAT-53726</strain>
    </source>
</reference>